<gene>
    <name evidence="2" type="ORF">WT27_29420</name>
</gene>
<keyword evidence="3" id="KW-1185">Reference proteome</keyword>
<accession>A0A105VPL3</accession>
<feature type="compositionally biased region" description="Low complexity" evidence="1">
    <location>
        <begin position="8"/>
        <end position="25"/>
    </location>
</feature>
<evidence type="ECO:0000313" key="2">
    <source>
        <dbReference type="EMBL" id="KVV51424.1"/>
    </source>
</evidence>
<protein>
    <submittedName>
        <fullName evidence="2">Uncharacterized protein</fullName>
    </submittedName>
</protein>
<sequence>MASGRPVAPLRAHAGPRAGPARGIGSRAHTGCVRVFVASFRRINDTANARDAPFARATHGSAPPVIQV</sequence>
<evidence type="ECO:0000313" key="3">
    <source>
        <dbReference type="Proteomes" id="UP000062317"/>
    </source>
</evidence>
<dbReference type="RefSeq" id="WP_060104368.1">
    <property type="nucleotide sequence ID" value="NZ_LPFQ01000028.1"/>
</dbReference>
<proteinExistence type="predicted"/>
<dbReference type="EMBL" id="LPEQ01000048">
    <property type="protein sequence ID" value="KVV51424.1"/>
    <property type="molecule type" value="Genomic_DNA"/>
</dbReference>
<dbReference type="Proteomes" id="UP000062317">
    <property type="component" value="Unassembled WGS sequence"/>
</dbReference>
<name>A0A105VPL3_9BURK</name>
<reference evidence="2 3" key="1">
    <citation type="submission" date="2015-11" db="EMBL/GenBank/DDBJ databases">
        <title>Expanding the genomic diversity of Burkholderia species for the development of highly accurate diagnostics.</title>
        <authorList>
            <person name="Sahl J."/>
            <person name="Keim P."/>
            <person name="Wagner D."/>
        </authorList>
    </citation>
    <scope>NUCLEOTIDE SEQUENCE [LARGE SCALE GENOMIC DNA]</scope>
    <source>
        <strain evidence="2 3">MSMB1301WGS</strain>
    </source>
</reference>
<comment type="caution">
    <text evidence="2">The sequence shown here is derived from an EMBL/GenBank/DDBJ whole genome shotgun (WGS) entry which is preliminary data.</text>
</comment>
<evidence type="ECO:0000256" key="1">
    <source>
        <dbReference type="SAM" id="MobiDB-lite"/>
    </source>
</evidence>
<feature type="region of interest" description="Disordered" evidence="1">
    <location>
        <begin position="1"/>
        <end position="25"/>
    </location>
</feature>
<dbReference type="AlphaFoldDB" id="A0A105VPL3"/>
<organism evidence="2 3">
    <name type="scientific">Burkholderia territorii</name>
    <dbReference type="NCBI Taxonomy" id="1503055"/>
    <lineage>
        <taxon>Bacteria</taxon>
        <taxon>Pseudomonadati</taxon>
        <taxon>Pseudomonadota</taxon>
        <taxon>Betaproteobacteria</taxon>
        <taxon>Burkholderiales</taxon>
        <taxon>Burkholderiaceae</taxon>
        <taxon>Burkholderia</taxon>
        <taxon>Burkholderia cepacia complex</taxon>
    </lineage>
</organism>